<dbReference type="InterPro" id="IPR041286">
    <property type="entry name" value="MBG_2"/>
</dbReference>
<dbReference type="InterPro" id="IPR008006">
    <property type="entry name" value="Peptidase_M26_N_dom"/>
</dbReference>
<dbReference type="InterPro" id="IPR011050">
    <property type="entry name" value="Pectin_lyase_fold/virulence"/>
</dbReference>
<dbReference type="PANTHER" id="PTHR12338:SF5">
    <property type="entry name" value="ANTIGEN 43-RELATED"/>
    <property type="match status" value="1"/>
</dbReference>
<dbReference type="Proteomes" id="UP000076848">
    <property type="component" value="Unassembled WGS sequence"/>
</dbReference>
<evidence type="ECO:0000256" key="1">
    <source>
        <dbReference type="SAM" id="MobiDB-lite"/>
    </source>
</evidence>
<evidence type="ECO:0000313" key="5">
    <source>
        <dbReference type="Proteomes" id="UP000076848"/>
    </source>
</evidence>
<proteinExistence type="predicted"/>
<dbReference type="GO" id="GO:0004222">
    <property type="term" value="F:metalloendopeptidase activity"/>
    <property type="evidence" value="ECO:0007669"/>
    <property type="project" value="InterPro"/>
</dbReference>
<evidence type="ECO:0000259" key="3">
    <source>
        <dbReference type="SMART" id="SM00912"/>
    </source>
</evidence>
<dbReference type="PANTHER" id="PTHR12338">
    <property type="entry name" value="AUTOTRANSPORTER"/>
    <property type="match status" value="1"/>
</dbReference>
<keyword evidence="5" id="KW-1185">Reference proteome</keyword>
<accession>A0A157S4I2</accession>
<dbReference type="Pfam" id="PF18676">
    <property type="entry name" value="MBG_2"/>
    <property type="match status" value="8"/>
</dbReference>
<name>A0A157S4I2_9BORD</name>
<dbReference type="InterPro" id="IPR050909">
    <property type="entry name" value="Bact_Autotransporter_VF"/>
</dbReference>
<dbReference type="STRING" id="288768.SAMEA3906486_00053"/>
<feature type="region of interest" description="Disordered" evidence="1">
    <location>
        <begin position="2752"/>
        <end position="2783"/>
    </location>
</feature>
<dbReference type="InterPro" id="IPR041248">
    <property type="entry name" value="YDG"/>
</dbReference>
<evidence type="ECO:0000313" key="4">
    <source>
        <dbReference type="EMBL" id="SAI65314.1"/>
    </source>
</evidence>
<dbReference type="EMBL" id="FKIF01000001">
    <property type="protein sequence ID" value="SAI65314.1"/>
    <property type="molecule type" value="Genomic_DNA"/>
</dbReference>
<organism evidence="4 5">
    <name type="scientific">Bordetella ansorpii</name>
    <dbReference type="NCBI Taxonomy" id="288768"/>
    <lineage>
        <taxon>Bacteria</taxon>
        <taxon>Pseudomonadati</taxon>
        <taxon>Pseudomonadota</taxon>
        <taxon>Betaproteobacteria</taxon>
        <taxon>Burkholderiales</taxon>
        <taxon>Alcaligenaceae</taxon>
        <taxon>Bordetella</taxon>
    </lineage>
</organism>
<feature type="chain" id="PRO_5007615881" evidence="2">
    <location>
        <begin position="49"/>
        <end position="2799"/>
    </location>
</feature>
<dbReference type="Pfam" id="PF07581">
    <property type="entry name" value="Glug"/>
    <property type="match status" value="2"/>
</dbReference>
<dbReference type="InterPro" id="IPR011493">
    <property type="entry name" value="GLUG"/>
</dbReference>
<feature type="domain" description="Filamentous haemagglutinin FhaB/tRNA nuclease CdiA-like TPS" evidence="3">
    <location>
        <begin position="50"/>
        <end position="161"/>
    </location>
</feature>
<sequence length="2799" mass="274454">MAIQAHKTAIRRTSINRLASARPGHRPFTLTLGAVLVASAFLPQTATAAGPALPTGGQFAGGNGTISQSGNTLTVNQASNRAIINWNGFSVGEAAAARFNNGNGATLNRVTGNTASRIDGNLSASGSVYLVNPSGVVVGPKGTVNTGGTFAASTHDVGNQQFMQGGDLTFKGGSQAQVINAGTIRSAQGDVALIARRVENSGTIEAPNGTVALAAGYEVLMRDAADADGKLSVKIGGGDTEALNSGAIRAAQAELRANGGNVYALAGNTQGVIKATGTASKGGRIFLTAGDTGTVQSTGTLEARHASQGGTVTVTGGNVEVAGTIDASATAAGGQGGQVVAIAGNAAKFSGTIKAEGGQGGKGGFVETSGKKHIEIKDSTRVSTQAQGGQTGRWLVDPDDLVVDDIANGGNVSADTIMASLAQTNFELVTGNGSSGNGDITVRQAISWDSGNTLSLLAARNIAINAAITGRNGGLTLTPAAAGQITTSAAGAIDVGTFSLTQGIWNQIGGTLPAFSARDFRVADGASFVRLLGGDGASGTPWLIGDVYGLQGLRRLSVPGGPNGSQAFALANDIDASGTRLWNGGKGFLTIQGFGGVFDGTGHVVDGLTINRPDETYQGLFEQGGLGAVFRNVGLTNVSITGNHVGGALAARLSGGSVTNVYVTGSVAGQDTTGGLVGLADQVTFQNVTSSAAVSGQVEVGGLVGRMRAGLMSGAYATGNVSGSQGVGGLIGYSGLGYGNPIQGGTLSNVYASGAVSGILDVGGLIGYAGQNTSASNAYWDVDSTGYTVAAGSGFSVSATGLGSTSAYAQSSYAGFDFGTTWFMIDGSTRPMLRSEYSTTLRTAHQVQLMAMDLGGAYTLGNDIDMSATRLLSDVWRTDLGFVSIAGVLGQRFTGSLDGGGHVIDGLYIRSVGNVGAGLIGQGDSATVRALSLANVSIDGGGATNVGAVMGLQNGGLVEDVDVTGSVTGGINTGGAVGYLDLGGNVTNSRSAATVANTAGTSGVAGGLVGTLNDGTIQGSFASGDVSSTNYAGGLAGHVFGTVVASGATGAVSGETAGGLAGDVTGTVLRSYATGSVTATEVGGGLAGILAAGGLIGDAYAMGAVSGGAIAGGLVGLSAGNIVNTYATGYLSGAGVKGGLVASASQGTGSILSSYWNFQTTGLNSTSGGGTAMTTAQLQGTLPPGFDPQTWSTGAGLYPYLQWQFASGETPKAVSGTVTTAGGAAAGAGGSVIVASQGAQAGQGSIGANGYFYALTAPDAVDDNVLAYLHGMPQKGATFNDQGITSGLALRTGELGITTSASSVSATMAALSGAMGDLASGTDLDFIGPLGGSVLSTSQGVGLDLQAGASAYLLNGDITASGALSVATSGLFGVSGDITLTGAQGLVLSGNASWADASSLSLVAPQGLTLAGSIDAEDGAFSIDAGQDITLTGNTAIDVDTYRQTGAGAWRQVGSTLPAFYARDFQLDVASGARFLRAQGGTGAEATPYRIFDVYGLQGIVAGGGYYALAGDIDASGTAYWNSGAGFVPIQAFDGSLDGQGHAIDGLSVTVTGLSQAGLFASLSSAQIRDLTLSNVQITGSTTTGALAGLMAGGTVDNVSVTGTVTGNGGTVGGLVGMAREDASISNSHASADVSGGLIVGGLVGHVNGAIIDNAYATGDVSVVVGPALGAGGLVGYLEGGSVSNVHATGTVSTSAGVDGTLGGLVGYAVQSAIADAYATGDVTAQGDMFGYGGGLVGTLIESTIDRSFATGQVSSSASGGALAGGLAALMQGPSAVRGSYASGAVSVLSAAATDAVAGGLVGAMMGGTISDAYATGAVSNAAVASGAYAGGLAGLLAGGSISNSYATGAVSGAAPQQGGLAGGIDAADPATPPTVSASFWLDNGSQDNGLGTRLTLAQFQDLSTYADAGWDIDDAGGTGKAWRIYGGHTGPLLRSFLKSVTVTAADASKTYDGNAYQGAFAYTTSDALAVLQGSLGEDLTGVNAGTYTIANGLYSGQTGYDIVMVDGTLTISKRGITVTADDASRVYGDADPAFTYTVGGAGLVGSDTLTGALASTANAASDVGNYGITIGTLAASDNYDITSFTGGTLTVGKRAISIVANDLSRDYGDANPALTYTVGGLGLVNGDALSGALATAAGAASNVGAYGILQGTLAASGNYDVTGFTGGTLTIGKRAISITANDLSRDYGDANPALTYTVGGRGLANGDVLSGALATAAGVTSNVGAYGILQGTLAASGNYDVTGFTGGTLTIGKRAISITANDLSRDYGDANPALTYTVGGRGLANGDVLSGALTTAAGVTSNVGAYGILQGTLAASGNYDVTGFTGGTLTVGKRAISIVANDQSRDYGDANPALTYTVGGRGLVNGDALSGALSTTAGVTSNVGVHGILQGTLAASGNYDITSYTAGALSIAPRALVIDADGQTRVYGDVNPALTYTVGGKGLVNGDALSGQLATAAQQTSDVASYGITQGTLAASPNYMVTYNGADLVITPRTISVTVTADGKVYDATRAATGSVGLAGVLFGDAVTADGRFLFADVNAGTGKRVDVSDIVLAGGKAGNYVLASNTAATSADITPRVLVVTANGLSRQYGDDNPLLTYLLGGQGLVGGDTLGGALATTATARSDVGSYGIAQGTLAASSNYEVRYVGANLLVTPRSLTVTADDQSRMTGQVDPALTWTVSGGSLAAWDSLAQVVSGQLAREPGDALGRYVIGQGSLAASANYALGFVPGTFTIVPGGLSQVPAGLYRTPFEDGGQPRIAGQEPGPRERDDGCGNGVAGGGVHPCNRALGSWLRVSSR</sequence>
<reference evidence="4 5" key="1">
    <citation type="submission" date="2016-04" db="EMBL/GenBank/DDBJ databases">
        <authorList>
            <consortium name="Pathogen Informatics"/>
        </authorList>
    </citation>
    <scope>NUCLEOTIDE SEQUENCE [LARGE SCALE GENOMIC DNA]</scope>
    <source>
        <strain evidence="4 5">H050680373</strain>
    </source>
</reference>
<dbReference type="NCBIfam" id="TIGR01901">
    <property type="entry name" value="adhes_NPXG"/>
    <property type="match status" value="1"/>
</dbReference>
<feature type="compositionally biased region" description="Gly residues" evidence="1">
    <location>
        <begin position="2774"/>
        <end position="2783"/>
    </location>
</feature>
<dbReference type="InterPro" id="IPR012334">
    <property type="entry name" value="Pectin_lyas_fold"/>
</dbReference>
<gene>
    <name evidence="4" type="primary">hxuA_2</name>
    <name evidence="4" type="ORF">SAMEA3906486_00053</name>
</gene>
<dbReference type="Pfam" id="PF18657">
    <property type="entry name" value="YDG"/>
    <property type="match status" value="1"/>
</dbReference>
<dbReference type="RefSeq" id="WP_197488065.1">
    <property type="nucleotide sequence ID" value="NZ_FKIF01000001.1"/>
</dbReference>
<protein>
    <submittedName>
        <fullName evidence="4">Heme:hemopexin utilization protein A</fullName>
    </submittedName>
</protein>
<dbReference type="InterPro" id="IPR008638">
    <property type="entry name" value="FhaB/CdiA-like_TPS"/>
</dbReference>
<dbReference type="SUPFAM" id="SSF51126">
    <property type="entry name" value="Pectin lyase-like"/>
    <property type="match status" value="2"/>
</dbReference>
<dbReference type="Gene3D" id="2.160.20.110">
    <property type="match status" value="4"/>
</dbReference>
<dbReference type="GO" id="GO:0016020">
    <property type="term" value="C:membrane"/>
    <property type="evidence" value="ECO:0007669"/>
    <property type="project" value="InterPro"/>
</dbReference>
<feature type="signal peptide" evidence="2">
    <location>
        <begin position="1"/>
        <end position="48"/>
    </location>
</feature>
<evidence type="ECO:0000256" key="2">
    <source>
        <dbReference type="SAM" id="SignalP"/>
    </source>
</evidence>
<dbReference type="Pfam" id="PF05342">
    <property type="entry name" value="Peptidase_M26_N"/>
    <property type="match status" value="1"/>
</dbReference>
<dbReference type="GO" id="GO:0008270">
    <property type="term" value="F:zinc ion binding"/>
    <property type="evidence" value="ECO:0007669"/>
    <property type="project" value="InterPro"/>
</dbReference>
<dbReference type="Gene3D" id="2.160.20.10">
    <property type="entry name" value="Single-stranded right-handed beta-helix, Pectin lyase-like"/>
    <property type="match status" value="1"/>
</dbReference>
<dbReference type="SMART" id="SM00912">
    <property type="entry name" value="Haemagg_act"/>
    <property type="match status" value="1"/>
</dbReference>
<dbReference type="Gene3D" id="3.30.160.710">
    <property type="match status" value="1"/>
</dbReference>
<dbReference type="Pfam" id="PF05860">
    <property type="entry name" value="TPS"/>
    <property type="match status" value="1"/>
</dbReference>
<keyword evidence="2" id="KW-0732">Signal</keyword>